<dbReference type="RefSeq" id="WP_126596331.1">
    <property type="nucleotide sequence ID" value="NZ_BIFQ01000001.1"/>
</dbReference>
<proteinExistence type="predicted"/>
<protein>
    <recommendedName>
        <fullName evidence="3">Ava_C0101 and related proteins</fullName>
    </recommendedName>
</protein>
<dbReference type="EMBL" id="BIFQ01000001">
    <property type="protein sequence ID" value="GCE05264.1"/>
    <property type="molecule type" value="Genomic_DNA"/>
</dbReference>
<sequence length="306" mass="35242">MQSKTSVSMVKEKWPALPFEAWKETCETLHLWTQMVGKVRLALSPYCNHWWQVALYVSARGLTTSTIPYGHGCFEISFDFIDHKLLIATDDGRSRTLSLYSRSVANFYHEFMASLRALNIQVTIDPRPCEIEHAIPFDQDLNHDTYDPLYAQRFWHILQQVDRVMKEFRGRFIGKCSPVHFFWGSFDLAVTRFSGRRAPEREGADRITREAYSHEVISCGFWPGSTASPRAAFYVYAAPEPPNLGSAPIKPDKAFHNDDLAEFFYLYDDMRRAPDPEQALLDFFQSTYEAAANLANWNRAALERSS</sequence>
<evidence type="ECO:0008006" key="3">
    <source>
        <dbReference type="Google" id="ProtNLM"/>
    </source>
</evidence>
<evidence type="ECO:0000313" key="2">
    <source>
        <dbReference type="Proteomes" id="UP000287224"/>
    </source>
</evidence>
<evidence type="ECO:0000313" key="1">
    <source>
        <dbReference type="EMBL" id="GCE05264.1"/>
    </source>
</evidence>
<dbReference type="AlphaFoldDB" id="A0A401ZEG0"/>
<comment type="caution">
    <text evidence="1">The sequence shown here is derived from an EMBL/GenBank/DDBJ whole genome shotgun (WGS) entry which is preliminary data.</text>
</comment>
<keyword evidence="2" id="KW-1185">Reference proteome</keyword>
<name>A0A401ZEG0_9CHLR</name>
<gene>
    <name evidence="1" type="ORF">KDAU_25930</name>
</gene>
<organism evidence="1 2">
    <name type="scientific">Dictyobacter aurantiacus</name>
    <dbReference type="NCBI Taxonomy" id="1936993"/>
    <lineage>
        <taxon>Bacteria</taxon>
        <taxon>Bacillati</taxon>
        <taxon>Chloroflexota</taxon>
        <taxon>Ktedonobacteria</taxon>
        <taxon>Ktedonobacterales</taxon>
        <taxon>Dictyobacteraceae</taxon>
        <taxon>Dictyobacter</taxon>
    </lineage>
</organism>
<dbReference type="Proteomes" id="UP000287224">
    <property type="component" value="Unassembled WGS sequence"/>
</dbReference>
<reference evidence="2" key="1">
    <citation type="submission" date="2018-12" db="EMBL/GenBank/DDBJ databases">
        <title>Tengunoibacter tsumagoiensis gen. nov., sp. nov., Dictyobacter kobayashii sp. nov., D. alpinus sp. nov., and D. joshuensis sp. nov. and description of Dictyobacteraceae fam. nov. within the order Ktedonobacterales isolated from Tengu-no-mugimeshi.</title>
        <authorList>
            <person name="Wang C.M."/>
            <person name="Zheng Y."/>
            <person name="Sakai Y."/>
            <person name="Toyoda A."/>
            <person name="Minakuchi Y."/>
            <person name="Abe K."/>
            <person name="Yokota A."/>
            <person name="Yabe S."/>
        </authorList>
    </citation>
    <scope>NUCLEOTIDE SEQUENCE [LARGE SCALE GENOMIC DNA]</scope>
    <source>
        <strain evidence="2">S-27</strain>
    </source>
</reference>
<dbReference type="Pfam" id="PF19459">
    <property type="entry name" value="DUF5996"/>
    <property type="match status" value="1"/>
</dbReference>
<dbReference type="InterPro" id="IPR046038">
    <property type="entry name" value="DUF5996"/>
</dbReference>
<accession>A0A401ZEG0</accession>
<dbReference type="OrthoDB" id="9800945at2"/>